<protein>
    <submittedName>
        <fullName evidence="1">Uncharacterized protein</fullName>
    </submittedName>
</protein>
<evidence type="ECO:0000313" key="1">
    <source>
        <dbReference type="EMBL" id="KAK3105144.1"/>
    </source>
</evidence>
<name>A0AA89CC90_PINIB</name>
<accession>A0AA89CC90</accession>
<comment type="caution">
    <text evidence="1">The sequence shown here is derived from an EMBL/GenBank/DDBJ whole genome shotgun (WGS) entry which is preliminary data.</text>
</comment>
<dbReference type="AlphaFoldDB" id="A0AA89CC90"/>
<keyword evidence="2" id="KW-1185">Reference proteome</keyword>
<gene>
    <name evidence="1" type="ORF">FSP39_018114</name>
</gene>
<dbReference type="Proteomes" id="UP001186944">
    <property type="component" value="Unassembled WGS sequence"/>
</dbReference>
<dbReference type="EMBL" id="VSWD01000004">
    <property type="protein sequence ID" value="KAK3105144.1"/>
    <property type="molecule type" value="Genomic_DNA"/>
</dbReference>
<proteinExistence type="predicted"/>
<reference evidence="1" key="1">
    <citation type="submission" date="2019-08" db="EMBL/GenBank/DDBJ databases">
        <title>The improved chromosome-level genome for the pearl oyster Pinctada fucata martensii using PacBio sequencing and Hi-C.</title>
        <authorList>
            <person name="Zheng Z."/>
        </authorList>
    </citation>
    <scope>NUCLEOTIDE SEQUENCE</scope>
    <source>
        <strain evidence="1">ZZ-2019</strain>
        <tissue evidence="1">Adductor muscle</tissue>
    </source>
</reference>
<organism evidence="1 2">
    <name type="scientific">Pinctada imbricata</name>
    <name type="common">Atlantic pearl-oyster</name>
    <name type="synonym">Pinctada martensii</name>
    <dbReference type="NCBI Taxonomy" id="66713"/>
    <lineage>
        <taxon>Eukaryota</taxon>
        <taxon>Metazoa</taxon>
        <taxon>Spiralia</taxon>
        <taxon>Lophotrochozoa</taxon>
        <taxon>Mollusca</taxon>
        <taxon>Bivalvia</taxon>
        <taxon>Autobranchia</taxon>
        <taxon>Pteriomorphia</taxon>
        <taxon>Pterioida</taxon>
        <taxon>Pterioidea</taxon>
        <taxon>Pteriidae</taxon>
        <taxon>Pinctada</taxon>
    </lineage>
</organism>
<evidence type="ECO:0000313" key="2">
    <source>
        <dbReference type="Proteomes" id="UP001186944"/>
    </source>
</evidence>
<sequence>MKFLKQFRSAIRTNNFRIIPKQCQNEGRSITILSEEEKIHVSRKTIFIPESPLKKIQKEDVNAASTNSLSPEYQQYSAESDEIEHADEIDDDVMSDSAENDNDMEEMISLLPIVMEELKKANKLEEYISFHRLVSESKFSLQNIAYLLFNDVVRWFSLEQSSHMRYSNEVKLFWRTGLRLFHGKFLRFMGGSKGTGQIVNKQSTPCLCSTTTSNINFVVPNRNALAEEKKISESLQGWFTRETNSHGLRLEVARTNSTKLKISHVEDLVDKQSDAIAKTTFSTEVQSVMEQLGYKNEADFCRLVRNFYEAEDDPGINALQRCLRRLEFRDWLLKDVNFGKFPPFGSHILGLPQVMFQGFLTNIERRIQIFPFIKIGCYNVRSLGSLEAENFFGEFQDLDPKGSGVIKAEEIPVALEMACQLNHTRLRDDRPFHMSLSRAKVYPFHELEQECPKDNENMATDSYLYPSHVGNIVPKNHIFDAKLRAKRKAKRKKVEITGPNDAARGVAPVRQHHKCDESKILPHKRLGINIL</sequence>